<evidence type="ECO:0000259" key="3">
    <source>
        <dbReference type="PROSITE" id="PS50943"/>
    </source>
</evidence>
<dbReference type="PROSITE" id="PS50943">
    <property type="entry name" value="HTH_CROC1"/>
    <property type="match status" value="1"/>
</dbReference>
<name>A0A840Q3T8_9PSEU</name>
<evidence type="ECO:0000256" key="1">
    <source>
        <dbReference type="ARBA" id="ARBA00023125"/>
    </source>
</evidence>
<dbReference type="Gene3D" id="2.60.120.10">
    <property type="entry name" value="Jelly Rolls"/>
    <property type="match status" value="1"/>
</dbReference>
<dbReference type="Pfam" id="PF01381">
    <property type="entry name" value="HTH_3"/>
    <property type="match status" value="1"/>
</dbReference>
<dbReference type="InterPro" id="IPR013096">
    <property type="entry name" value="Cupin_2"/>
</dbReference>
<dbReference type="InterPro" id="IPR001387">
    <property type="entry name" value="Cro/C1-type_HTH"/>
</dbReference>
<dbReference type="Proteomes" id="UP000584374">
    <property type="component" value="Unassembled WGS sequence"/>
</dbReference>
<keyword evidence="1" id="KW-0238">DNA-binding</keyword>
<keyword evidence="5" id="KW-1185">Reference proteome</keyword>
<dbReference type="EMBL" id="JACHIW010000001">
    <property type="protein sequence ID" value="MBB5157172.1"/>
    <property type="molecule type" value="Genomic_DNA"/>
</dbReference>
<gene>
    <name evidence="4" type="ORF">BJ970_004706</name>
</gene>
<feature type="region of interest" description="Disordered" evidence="2">
    <location>
        <begin position="69"/>
        <end position="89"/>
    </location>
</feature>
<dbReference type="Gene3D" id="1.10.260.40">
    <property type="entry name" value="lambda repressor-like DNA-binding domains"/>
    <property type="match status" value="1"/>
</dbReference>
<organism evidence="4 5">
    <name type="scientific">Saccharopolyspora phatthalungensis</name>
    <dbReference type="NCBI Taxonomy" id="664693"/>
    <lineage>
        <taxon>Bacteria</taxon>
        <taxon>Bacillati</taxon>
        <taxon>Actinomycetota</taxon>
        <taxon>Actinomycetes</taxon>
        <taxon>Pseudonocardiales</taxon>
        <taxon>Pseudonocardiaceae</taxon>
        <taxon>Saccharopolyspora</taxon>
    </lineage>
</organism>
<dbReference type="GO" id="GO:0003700">
    <property type="term" value="F:DNA-binding transcription factor activity"/>
    <property type="evidence" value="ECO:0007669"/>
    <property type="project" value="TreeGrafter"/>
</dbReference>
<accession>A0A840Q3T8</accession>
<reference evidence="4 5" key="1">
    <citation type="submission" date="2020-08" db="EMBL/GenBank/DDBJ databases">
        <title>Sequencing the genomes of 1000 actinobacteria strains.</title>
        <authorList>
            <person name="Klenk H.-P."/>
        </authorList>
    </citation>
    <scope>NUCLEOTIDE SEQUENCE [LARGE SCALE GENOMIC DNA]</scope>
    <source>
        <strain evidence="4 5">DSM 45584</strain>
    </source>
</reference>
<dbReference type="SUPFAM" id="SSF47413">
    <property type="entry name" value="lambda repressor-like DNA-binding domains"/>
    <property type="match status" value="1"/>
</dbReference>
<sequence length="225" mass="24166">MVDEAELGAGLRQARTSKGLSLRSVASAVGISASLLSQVENGKTQPSVSTLYALVTHLGISLDGLLRNPSSAPVEATRSPQPVQRHEDSPRIEMTNGVTWERLAVAGYTFVDPLLTTYAPGGSSSANGKLMRHSGIEYGYLIRGELTLKLDFDTYVLRPGDSLCFESQRPHLYLNHTDSIAQGLWFVVGRAELASGDADRDLPEGSPLTSAADALELLGRRSRQS</sequence>
<dbReference type="Pfam" id="PF07883">
    <property type="entry name" value="Cupin_2"/>
    <property type="match status" value="1"/>
</dbReference>
<dbReference type="SUPFAM" id="SSF51182">
    <property type="entry name" value="RmlC-like cupins"/>
    <property type="match status" value="1"/>
</dbReference>
<dbReference type="RefSeq" id="WP_184728178.1">
    <property type="nucleotide sequence ID" value="NZ_JACHIW010000001.1"/>
</dbReference>
<dbReference type="InterPro" id="IPR050807">
    <property type="entry name" value="TransReg_Diox_bact_type"/>
</dbReference>
<dbReference type="GO" id="GO:0003677">
    <property type="term" value="F:DNA binding"/>
    <property type="evidence" value="ECO:0007669"/>
    <property type="project" value="UniProtKB-KW"/>
</dbReference>
<evidence type="ECO:0000313" key="5">
    <source>
        <dbReference type="Proteomes" id="UP000584374"/>
    </source>
</evidence>
<dbReference type="GO" id="GO:0005829">
    <property type="term" value="C:cytosol"/>
    <property type="evidence" value="ECO:0007669"/>
    <property type="project" value="TreeGrafter"/>
</dbReference>
<proteinExistence type="predicted"/>
<dbReference type="InterPro" id="IPR014710">
    <property type="entry name" value="RmlC-like_jellyroll"/>
</dbReference>
<dbReference type="CDD" id="cd00093">
    <property type="entry name" value="HTH_XRE"/>
    <property type="match status" value="1"/>
</dbReference>
<comment type="caution">
    <text evidence="4">The sequence shown here is derived from an EMBL/GenBank/DDBJ whole genome shotgun (WGS) entry which is preliminary data.</text>
</comment>
<dbReference type="InterPro" id="IPR010982">
    <property type="entry name" value="Lambda_DNA-bd_dom_sf"/>
</dbReference>
<evidence type="ECO:0000256" key="2">
    <source>
        <dbReference type="SAM" id="MobiDB-lite"/>
    </source>
</evidence>
<dbReference type="PANTHER" id="PTHR46797">
    <property type="entry name" value="HTH-TYPE TRANSCRIPTIONAL REGULATOR"/>
    <property type="match status" value="1"/>
</dbReference>
<feature type="domain" description="HTH cro/C1-type" evidence="3">
    <location>
        <begin position="11"/>
        <end position="65"/>
    </location>
</feature>
<dbReference type="InterPro" id="IPR011051">
    <property type="entry name" value="RmlC_Cupin_sf"/>
</dbReference>
<dbReference type="SMART" id="SM00530">
    <property type="entry name" value="HTH_XRE"/>
    <property type="match status" value="1"/>
</dbReference>
<protein>
    <submittedName>
        <fullName evidence="4">Transcriptional regulator with XRE-family HTH domain</fullName>
    </submittedName>
</protein>
<dbReference type="AlphaFoldDB" id="A0A840Q3T8"/>
<dbReference type="CDD" id="cd02209">
    <property type="entry name" value="cupin_XRE_C"/>
    <property type="match status" value="1"/>
</dbReference>
<dbReference type="PANTHER" id="PTHR46797:SF1">
    <property type="entry name" value="METHYLPHOSPHONATE SYNTHASE"/>
    <property type="match status" value="1"/>
</dbReference>
<evidence type="ECO:0000313" key="4">
    <source>
        <dbReference type="EMBL" id="MBB5157172.1"/>
    </source>
</evidence>